<evidence type="ECO:0000256" key="2">
    <source>
        <dbReference type="ARBA" id="ARBA00009694"/>
    </source>
</evidence>
<dbReference type="OrthoDB" id="9802121at2"/>
<sequence>MHKSFLVWAAVLGALAVVLGAFGAHKLKELVDSTGIETFKTGVTYQFYHVFALIATGILFAYAPGSQLEWAGRCFIIGIILFSGSLYLMTMLNVTGNVGLKGIGIITPIGGVFFIAGWICLLMGILKIKA</sequence>
<comment type="subcellular location">
    <subcellularLocation>
        <location evidence="1">Membrane</location>
        <topology evidence="1">Multi-pass membrane protein</topology>
    </subcellularLocation>
</comment>
<comment type="caution">
    <text evidence="7">The sequence shown here is derived from an EMBL/GenBank/DDBJ whole genome shotgun (WGS) entry which is preliminary data.</text>
</comment>
<feature type="transmembrane region" description="Helical" evidence="6">
    <location>
        <begin position="70"/>
        <end position="90"/>
    </location>
</feature>
<dbReference type="Proteomes" id="UP000240971">
    <property type="component" value="Unassembled WGS sequence"/>
</dbReference>
<dbReference type="RefSeq" id="WP_106528479.1">
    <property type="nucleotide sequence ID" value="NZ_PYAW01000002.1"/>
</dbReference>
<dbReference type="InterPro" id="IPR006696">
    <property type="entry name" value="DUF423"/>
</dbReference>
<evidence type="ECO:0000313" key="7">
    <source>
        <dbReference type="EMBL" id="PSL48070.1"/>
    </source>
</evidence>
<dbReference type="AlphaFoldDB" id="A0A2P8HPC1"/>
<evidence type="ECO:0000313" key="8">
    <source>
        <dbReference type="Proteomes" id="UP000240971"/>
    </source>
</evidence>
<feature type="transmembrane region" description="Helical" evidence="6">
    <location>
        <begin position="44"/>
        <end position="63"/>
    </location>
</feature>
<gene>
    <name evidence="7" type="ORF">CLV51_102932</name>
</gene>
<dbReference type="GO" id="GO:0005886">
    <property type="term" value="C:plasma membrane"/>
    <property type="evidence" value="ECO:0007669"/>
    <property type="project" value="TreeGrafter"/>
</dbReference>
<feature type="transmembrane region" description="Helical" evidence="6">
    <location>
        <begin position="102"/>
        <end position="126"/>
    </location>
</feature>
<keyword evidence="5 6" id="KW-0472">Membrane</keyword>
<evidence type="ECO:0000256" key="3">
    <source>
        <dbReference type="ARBA" id="ARBA00022692"/>
    </source>
</evidence>
<dbReference type="EMBL" id="PYAW01000002">
    <property type="protein sequence ID" value="PSL48070.1"/>
    <property type="molecule type" value="Genomic_DNA"/>
</dbReference>
<dbReference type="PANTHER" id="PTHR43461:SF1">
    <property type="entry name" value="TRANSMEMBRANE PROTEIN 256"/>
    <property type="match status" value="1"/>
</dbReference>
<protein>
    <submittedName>
        <fullName evidence="7">Uncharacterized membrane protein YgdD (TMEM256/DUF423 family)</fullName>
    </submittedName>
</protein>
<organism evidence="7 8">
    <name type="scientific">Chitinophaga niastensis</name>
    <dbReference type="NCBI Taxonomy" id="536980"/>
    <lineage>
        <taxon>Bacteria</taxon>
        <taxon>Pseudomonadati</taxon>
        <taxon>Bacteroidota</taxon>
        <taxon>Chitinophagia</taxon>
        <taxon>Chitinophagales</taxon>
        <taxon>Chitinophagaceae</taxon>
        <taxon>Chitinophaga</taxon>
    </lineage>
</organism>
<proteinExistence type="inferred from homology"/>
<evidence type="ECO:0000256" key="1">
    <source>
        <dbReference type="ARBA" id="ARBA00004141"/>
    </source>
</evidence>
<keyword evidence="3 6" id="KW-0812">Transmembrane</keyword>
<dbReference type="Pfam" id="PF04241">
    <property type="entry name" value="DUF423"/>
    <property type="match status" value="1"/>
</dbReference>
<reference evidence="7 8" key="1">
    <citation type="submission" date="2018-03" db="EMBL/GenBank/DDBJ databases">
        <title>Genomic Encyclopedia of Archaeal and Bacterial Type Strains, Phase II (KMG-II): from individual species to whole genera.</title>
        <authorList>
            <person name="Goeker M."/>
        </authorList>
    </citation>
    <scope>NUCLEOTIDE SEQUENCE [LARGE SCALE GENOMIC DNA]</scope>
    <source>
        <strain evidence="7 8">DSM 24859</strain>
    </source>
</reference>
<name>A0A2P8HPC1_CHINA</name>
<accession>A0A2P8HPC1</accession>
<evidence type="ECO:0000256" key="4">
    <source>
        <dbReference type="ARBA" id="ARBA00022989"/>
    </source>
</evidence>
<keyword evidence="4 6" id="KW-1133">Transmembrane helix</keyword>
<evidence type="ECO:0000256" key="5">
    <source>
        <dbReference type="ARBA" id="ARBA00023136"/>
    </source>
</evidence>
<comment type="similarity">
    <text evidence="2">Belongs to the UPF0382 family.</text>
</comment>
<dbReference type="PANTHER" id="PTHR43461">
    <property type="entry name" value="TRANSMEMBRANE PROTEIN 256"/>
    <property type="match status" value="1"/>
</dbReference>
<keyword evidence="8" id="KW-1185">Reference proteome</keyword>
<evidence type="ECO:0000256" key="6">
    <source>
        <dbReference type="SAM" id="Phobius"/>
    </source>
</evidence>